<dbReference type="AlphaFoldDB" id="A0A072P9X7"/>
<name>A0A072P9X7_9EURO</name>
<sequence length="255" mass="27243">MAAVKVSLITASSAGLGAAIAKRLAAANYNVAINYHSSPSKAEAVLEEMEDSIGHSSTNPSGRFLAVQADISSVTEIRRLVDEVVSRFGRLDVVVSNGGWTRITNFTNLDDNIDEADWDRCWNMNVKSHLILLHAATKHLGEQDGAFVTIASVAGVKPSGSSVPYAVTKAAQIYLVKCLAGIVSPRVRVNSISPGILMTDWGRQFSAERLQIAQQKSSLKRFATVEACIHCVQAVAENKSMTGINSVLDAGFLLG</sequence>
<dbReference type="CDD" id="cd05233">
    <property type="entry name" value="SDR_c"/>
    <property type="match status" value="1"/>
</dbReference>
<dbReference type="Pfam" id="PF00106">
    <property type="entry name" value="adh_short"/>
    <property type="match status" value="1"/>
</dbReference>
<gene>
    <name evidence="4" type="ORF">A1O9_11580</name>
</gene>
<comment type="caution">
    <text evidence="4">The sequence shown here is derived from an EMBL/GenBank/DDBJ whole genome shotgun (WGS) entry which is preliminary data.</text>
</comment>
<keyword evidence="2" id="KW-0521">NADP</keyword>
<evidence type="ECO:0000256" key="3">
    <source>
        <dbReference type="ARBA" id="ARBA00023002"/>
    </source>
</evidence>
<keyword evidence="3" id="KW-0560">Oxidoreductase</keyword>
<proteinExistence type="inferred from homology"/>
<dbReference type="SUPFAM" id="SSF51735">
    <property type="entry name" value="NAD(P)-binding Rossmann-fold domains"/>
    <property type="match status" value="1"/>
</dbReference>
<accession>A0A072P9X7</accession>
<dbReference type="InterPro" id="IPR036291">
    <property type="entry name" value="NAD(P)-bd_dom_sf"/>
</dbReference>
<dbReference type="InterPro" id="IPR002347">
    <property type="entry name" value="SDR_fam"/>
</dbReference>
<dbReference type="VEuPathDB" id="FungiDB:A1O9_11580"/>
<organism evidence="4 5">
    <name type="scientific">Exophiala aquamarina CBS 119918</name>
    <dbReference type="NCBI Taxonomy" id="1182545"/>
    <lineage>
        <taxon>Eukaryota</taxon>
        <taxon>Fungi</taxon>
        <taxon>Dikarya</taxon>
        <taxon>Ascomycota</taxon>
        <taxon>Pezizomycotina</taxon>
        <taxon>Eurotiomycetes</taxon>
        <taxon>Chaetothyriomycetidae</taxon>
        <taxon>Chaetothyriales</taxon>
        <taxon>Herpotrichiellaceae</taxon>
        <taxon>Exophiala</taxon>
    </lineage>
</organism>
<keyword evidence="5" id="KW-1185">Reference proteome</keyword>
<protein>
    <submittedName>
        <fullName evidence="4">Alcohol dehydrogenase</fullName>
    </submittedName>
</protein>
<evidence type="ECO:0000313" key="4">
    <source>
        <dbReference type="EMBL" id="KEF52340.1"/>
    </source>
</evidence>
<dbReference type="PRINTS" id="PR00081">
    <property type="entry name" value="GDHRDH"/>
</dbReference>
<dbReference type="RefSeq" id="XP_013254930.1">
    <property type="nucleotide sequence ID" value="XM_013399476.1"/>
</dbReference>
<dbReference type="HOGENOM" id="CLU_010194_1_3_1"/>
<dbReference type="PANTHER" id="PTHR43618:SF13">
    <property type="entry name" value="CHAIN DEHYDROGENASE, PUTATIVE (AFU_ORTHOLOGUE AFUA_1G17650)-RELATED"/>
    <property type="match status" value="1"/>
</dbReference>
<evidence type="ECO:0000313" key="5">
    <source>
        <dbReference type="Proteomes" id="UP000027920"/>
    </source>
</evidence>
<dbReference type="STRING" id="1182545.A0A072P9X7"/>
<dbReference type="Gene3D" id="3.40.50.720">
    <property type="entry name" value="NAD(P)-binding Rossmann-like Domain"/>
    <property type="match status" value="1"/>
</dbReference>
<comment type="similarity">
    <text evidence="1">Belongs to the short-chain dehydrogenases/reductases (SDR) family.</text>
</comment>
<evidence type="ECO:0000256" key="2">
    <source>
        <dbReference type="ARBA" id="ARBA00022857"/>
    </source>
</evidence>
<dbReference type="GeneID" id="25286478"/>
<dbReference type="InterPro" id="IPR052178">
    <property type="entry name" value="Sec_Metab_Biosynth_SDR"/>
</dbReference>
<evidence type="ECO:0000256" key="1">
    <source>
        <dbReference type="ARBA" id="ARBA00006484"/>
    </source>
</evidence>
<dbReference type="EMBL" id="AMGV01000018">
    <property type="protein sequence ID" value="KEF52340.1"/>
    <property type="molecule type" value="Genomic_DNA"/>
</dbReference>
<dbReference type="GO" id="GO:0016491">
    <property type="term" value="F:oxidoreductase activity"/>
    <property type="evidence" value="ECO:0007669"/>
    <property type="project" value="UniProtKB-KW"/>
</dbReference>
<dbReference type="OrthoDB" id="37659at2759"/>
<dbReference type="Proteomes" id="UP000027920">
    <property type="component" value="Unassembled WGS sequence"/>
</dbReference>
<dbReference type="PANTHER" id="PTHR43618">
    <property type="entry name" value="7-ALPHA-HYDROXYSTEROID DEHYDROGENASE"/>
    <property type="match status" value="1"/>
</dbReference>
<reference evidence="4 5" key="1">
    <citation type="submission" date="2013-03" db="EMBL/GenBank/DDBJ databases">
        <title>The Genome Sequence of Exophiala aquamarina CBS 119918.</title>
        <authorList>
            <consortium name="The Broad Institute Genomics Platform"/>
            <person name="Cuomo C."/>
            <person name="de Hoog S."/>
            <person name="Gorbushina A."/>
            <person name="Walker B."/>
            <person name="Young S.K."/>
            <person name="Zeng Q."/>
            <person name="Gargeya S."/>
            <person name="Fitzgerald M."/>
            <person name="Haas B."/>
            <person name="Abouelleil A."/>
            <person name="Allen A.W."/>
            <person name="Alvarado L."/>
            <person name="Arachchi H.M."/>
            <person name="Berlin A.M."/>
            <person name="Chapman S.B."/>
            <person name="Gainer-Dewar J."/>
            <person name="Goldberg J."/>
            <person name="Griggs A."/>
            <person name="Gujja S."/>
            <person name="Hansen M."/>
            <person name="Howarth C."/>
            <person name="Imamovic A."/>
            <person name="Ireland A."/>
            <person name="Larimer J."/>
            <person name="McCowan C."/>
            <person name="Murphy C."/>
            <person name="Pearson M."/>
            <person name="Poon T.W."/>
            <person name="Priest M."/>
            <person name="Roberts A."/>
            <person name="Saif S."/>
            <person name="Shea T."/>
            <person name="Sisk P."/>
            <person name="Sykes S."/>
            <person name="Wortman J."/>
            <person name="Nusbaum C."/>
            <person name="Birren B."/>
        </authorList>
    </citation>
    <scope>NUCLEOTIDE SEQUENCE [LARGE SCALE GENOMIC DNA]</scope>
    <source>
        <strain evidence="4 5">CBS 119918</strain>
    </source>
</reference>